<feature type="non-terminal residue" evidence="2">
    <location>
        <position position="1"/>
    </location>
</feature>
<reference evidence="2 3" key="1">
    <citation type="submission" date="2019-09" db="EMBL/GenBank/DDBJ databases">
        <title>Bird 10,000 Genomes (B10K) Project - Family phase.</title>
        <authorList>
            <person name="Zhang G."/>
        </authorList>
    </citation>
    <scope>NUCLEOTIDE SEQUENCE [LARGE SCALE GENOMIC DNA]</scope>
    <source>
        <strain evidence="2">B10K-DU-027-49</strain>
        <tissue evidence="2">Muscle</tissue>
    </source>
</reference>
<feature type="domain" description="B30.2/SPRY" evidence="1">
    <location>
        <begin position="1"/>
        <end position="145"/>
    </location>
</feature>
<dbReference type="InterPro" id="IPR003877">
    <property type="entry name" value="SPRY_dom"/>
</dbReference>
<dbReference type="InterPro" id="IPR050143">
    <property type="entry name" value="TRIM/RBCC"/>
</dbReference>
<dbReference type="OrthoDB" id="6270329at2759"/>
<dbReference type="Pfam" id="PF00622">
    <property type="entry name" value="SPRY"/>
    <property type="match status" value="1"/>
</dbReference>
<keyword evidence="3" id="KW-1185">Reference proteome</keyword>
<evidence type="ECO:0000259" key="1">
    <source>
        <dbReference type="PROSITE" id="PS50188"/>
    </source>
</evidence>
<dbReference type="Pfam" id="PF13765">
    <property type="entry name" value="PRY"/>
    <property type="match status" value="1"/>
</dbReference>
<gene>
    <name evidence="2" type="primary">Btn1a1_2</name>
    <name evidence="2" type="ORF">PTEBUR_R04367</name>
</gene>
<dbReference type="InterPro" id="IPR043136">
    <property type="entry name" value="B30.2/SPRY_sf"/>
</dbReference>
<name>A0A7K5Z848_9AVES</name>
<accession>A0A7K5Z848</accession>
<dbReference type="EMBL" id="VYZE01004646">
    <property type="protein sequence ID" value="NWU73868.1"/>
    <property type="molecule type" value="Genomic_DNA"/>
</dbReference>
<dbReference type="Proteomes" id="UP000522270">
    <property type="component" value="Unassembled WGS sequence"/>
</dbReference>
<dbReference type="SMART" id="SM00589">
    <property type="entry name" value="PRY"/>
    <property type="match status" value="1"/>
</dbReference>
<dbReference type="InterPro" id="IPR003879">
    <property type="entry name" value="Butyrophylin_SPRY"/>
</dbReference>
<dbReference type="SUPFAM" id="SSF49899">
    <property type="entry name" value="Concanavalin A-like lectins/glucanases"/>
    <property type="match status" value="1"/>
</dbReference>
<organism evidence="2 3">
    <name type="scientific">Pterocles burchelli</name>
    <dbReference type="NCBI Taxonomy" id="2585816"/>
    <lineage>
        <taxon>Eukaryota</taxon>
        <taxon>Metazoa</taxon>
        <taxon>Chordata</taxon>
        <taxon>Craniata</taxon>
        <taxon>Vertebrata</taxon>
        <taxon>Euteleostomi</taxon>
        <taxon>Archelosauria</taxon>
        <taxon>Archosauria</taxon>
        <taxon>Dinosauria</taxon>
        <taxon>Saurischia</taxon>
        <taxon>Theropoda</taxon>
        <taxon>Coelurosauria</taxon>
        <taxon>Aves</taxon>
        <taxon>Neognathae</taxon>
        <taxon>Neoaves</taxon>
        <taxon>Columbimorphae</taxon>
        <taxon>Pterocliformes</taxon>
        <taxon>Pteroclidae</taxon>
        <taxon>Pterocles</taxon>
    </lineage>
</organism>
<dbReference type="AlphaFoldDB" id="A0A7K5Z848"/>
<feature type="non-terminal residue" evidence="2">
    <location>
        <position position="145"/>
    </location>
</feature>
<comment type="caution">
    <text evidence="2">The sequence shown here is derived from an EMBL/GenBank/DDBJ whole genome shotgun (WGS) entry which is preliminary data.</text>
</comment>
<dbReference type="PROSITE" id="PS50188">
    <property type="entry name" value="B302_SPRY"/>
    <property type="match status" value="1"/>
</dbReference>
<proteinExistence type="predicted"/>
<evidence type="ECO:0000313" key="2">
    <source>
        <dbReference type="EMBL" id="NWU73868.1"/>
    </source>
</evidence>
<dbReference type="InterPro" id="IPR013320">
    <property type="entry name" value="ConA-like_dom_sf"/>
</dbReference>
<dbReference type="InterPro" id="IPR001870">
    <property type="entry name" value="B30.2/SPRY"/>
</dbReference>
<dbReference type="PRINTS" id="PR01407">
    <property type="entry name" value="BUTYPHLNCDUF"/>
</dbReference>
<sequence length="145" mass="16579">QVTLDPNTAHTKLYLSEDCRVVTWESCVQDLPCNPERFKDCPCVLGSRGFTWGWHSWEVEVSREGTWAIGVAKESVSRESYLPLNPKGGIWALRHNRLGYEALTSPHKMCLTLLNVPQCIRVYLDCEEGKVEFYDAVSKDHIFAF</sequence>
<dbReference type="InterPro" id="IPR006574">
    <property type="entry name" value="PRY"/>
</dbReference>
<dbReference type="Gene3D" id="2.60.120.920">
    <property type="match status" value="1"/>
</dbReference>
<protein>
    <submittedName>
        <fullName evidence="2">BT1A1 protein</fullName>
    </submittedName>
</protein>
<dbReference type="FunFam" id="2.60.120.920:FF:000004">
    <property type="entry name" value="Butyrophilin subfamily 1 member A1"/>
    <property type="match status" value="1"/>
</dbReference>
<dbReference type="PANTHER" id="PTHR24103">
    <property type="entry name" value="E3 UBIQUITIN-PROTEIN LIGASE TRIM"/>
    <property type="match status" value="1"/>
</dbReference>
<evidence type="ECO:0000313" key="3">
    <source>
        <dbReference type="Proteomes" id="UP000522270"/>
    </source>
</evidence>